<dbReference type="GO" id="GO:0071007">
    <property type="term" value="C:U2-type catalytic step 2 spliceosome"/>
    <property type="evidence" value="ECO:0007669"/>
    <property type="project" value="TreeGrafter"/>
</dbReference>
<feature type="compositionally biased region" description="Basic and acidic residues" evidence="8">
    <location>
        <begin position="852"/>
        <end position="862"/>
    </location>
</feature>
<keyword evidence="7" id="KW-0539">Nucleus</keyword>
<comment type="caution">
    <text evidence="12">The sequence shown here is derived from an EMBL/GenBank/DDBJ whole genome shotgun (WGS) entry which is preliminary data.</text>
</comment>
<feature type="compositionally biased region" description="Acidic residues" evidence="8">
    <location>
        <begin position="823"/>
        <end position="840"/>
    </location>
</feature>
<dbReference type="GO" id="GO:0071014">
    <property type="term" value="C:post-mRNA release spliceosomal complex"/>
    <property type="evidence" value="ECO:0007669"/>
    <property type="project" value="TreeGrafter"/>
</dbReference>
<sequence length="862" mass="101071">MNKRWRIKKNESDTVSQLSSKLNKIPNFETVKQIAPEDVPFEEDILRNPTSVNCWQRYIDHKKQSKASPKQIFLIYERALAVFQRSYKIWFHYLKFRENTICHKCPTDDAWKYLCDAYERCLMRLHKMPRIWQCYCEIMIKRGIITESRRVFDRALRSLPVTQHLRIWNIYVGFLSSHDLPETTIRVYRRYLKFNPRAREDYIEYLISRDQIDEAAKELATLVDQDQAVSEKGKTSHQLWTQLCDLISKNPVKIFSLNVDAVIRQGIHRYSDQVGYLWCSLADYYIRSAEFERARDVYEEAMAKVATVRDFTQVFDAYANFEERETAIMMEEVEKTGDPEEATDLEWMFERFENLMERRNLLLNSVLLRQNPHNVAEWLNRVEIFENDYEKQVETFKEAVKAVDPRLQVGKARDLWISFAKVYEKHEELDETRKVFETAVKAPFASVSELANVWCAYAEFEMRHNRPKVALALLRRACTPPQANEIDSLPPAQARVYRSPVLWGQYADYEECIGTVESCKKVYEQMIDLRVASPQMIMNFALFLEENEYFELAFQAYERGIALFKWPNVFDIWNTYLVKFIKRYGGKKLERARDLFEQCLESCPPKYAKYIFLLYAKLEEEHGLARHALSIYNRATSGVDRTDMHLMYNIYIKKVQEMYGIAHCRPIYERAIAELPEEKSRSMSLRYAQLETTVGEIDRARAVYAHAAEISDPKVHVKFWETWRTFEVQHGNEATVRDMLRVKRSVEASYNVNVTLTSVQMRVDAERKTNETTTGTTDAMDTLDRSAPDQAEGATISQMSFNKGNISFVRGESKTVQQSTTDNPDEIDIDADEEEEEEMDVSTKAVPAEVFGELKKSAEEEL</sequence>
<dbReference type="EMBL" id="CAJGYM010000001">
    <property type="protein sequence ID" value="CAD6184560.1"/>
    <property type="molecule type" value="Genomic_DNA"/>
</dbReference>
<dbReference type="Pfam" id="PF23220">
    <property type="entry name" value="HAT_Syf1_M"/>
    <property type="match status" value="1"/>
</dbReference>
<evidence type="ECO:0000256" key="6">
    <source>
        <dbReference type="ARBA" id="ARBA00023187"/>
    </source>
</evidence>
<dbReference type="OrthoDB" id="10067343at2759"/>
<gene>
    <name evidence="12" type="ORF">CAUJ_LOCUS479</name>
</gene>
<dbReference type="PANTHER" id="PTHR11246">
    <property type="entry name" value="PRE-MRNA SPLICING FACTOR"/>
    <property type="match status" value="1"/>
</dbReference>
<comment type="similarity">
    <text evidence="2">Belongs to the crooked-neck family.</text>
</comment>
<evidence type="ECO:0000313" key="13">
    <source>
        <dbReference type="Proteomes" id="UP000835052"/>
    </source>
</evidence>
<feature type="domain" description="Pre-mRNA-splicing factor Syf1-like N-terminal HAT-repeats" evidence="11">
    <location>
        <begin position="37"/>
        <end position="196"/>
    </location>
</feature>
<dbReference type="AlphaFoldDB" id="A0A8S1GS49"/>
<dbReference type="Pfam" id="PF23233">
    <property type="entry name" value="HAT_Syf1_CNRKL1_N"/>
    <property type="match status" value="1"/>
</dbReference>
<keyword evidence="6" id="KW-0508">mRNA splicing</keyword>
<dbReference type="InterPro" id="IPR003107">
    <property type="entry name" value="HAT"/>
</dbReference>
<organism evidence="12 13">
    <name type="scientific">Caenorhabditis auriculariae</name>
    <dbReference type="NCBI Taxonomy" id="2777116"/>
    <lineage>
        <taxon>Eukaryota</taxon>
        <taxon>Metazoa</taxon>
        <taxon>Ecdysozoa</taxon>
        <taxon>Nematoda</taxon>
        <taxon>Chromadorea</taxon>
        <taxon>Rhabditida</taxon>
        <taxon>Rhabditina</taxon>
        <taxon>Rhabditomorpha</taxon>
        <taxon>Rhabditoidea</taxon>
        <taxon>Rhabditidae</taxon>
        <taxon>Peloderinae</taxon>
        <taxon>Caenorhabditis</taxon>
    </lineage>
</organism>
<dbReference type="InterPro" id="IPR045075">
    <property type="entry name" value="Syf1-like"/>
</dbReference>
<evidence type="ECO:0000256" key="4">
    <source>
        <dbReference type="ARBA" id="ARBA00022728"/>
    </source>
</evidence>
<name>A0A8S1GS49_9PELO</name>
<feature type="region of interest" description="Disordered" evidence="8">
    <location>
        <begin position="811"/>
        <end position="862"/>
    </location>
</feature>
<dbReference type="SMART" id="SM00386">
    <property type="entry name" value="HAT"/>
    <property type="match status" value="12"/>
</dbReference>
<keyword evidence="13" id="KW-1185">Reference proteome</keyword>
<proteinExistence type="inferred from homology"/>
<evidence type="ECO:0000259" key="11">
    <source>
        <dbReference type="Pfam" id="PF23233"/>
    </source>
</evidence>
<protein>
    <recommendedName>
        <fullName evidence="14">Pre-mRNA-splicing factor SYF1</fullName>
    </recommendedName>
</protein>
<evidence type="ECO:0008006" key="14">
    <source>
        <dbReference type="Google" id="ProtNLM"/>
    </source>
</evidence>
<dbReference type="FunFam" id="1.25.40.10:FF:000137">
    <property type="entry name" value="Pre-mRNA-splicing factor syf1"/>
    <property type="match status" value="1"/>
</dbReference>
<dbReference type="FunFam" id="1.25.40.10:FF:001536">
    <property type="entry name" value="SYF pre-mRNA splicing factor homolog"/>
    <property type="match status" value="1"/>
</dbReference>
<evidence type="ECO:0000256" key="8">
    <source>
        <dbReference type="SAM" id="MobiDB-lite"/>
    </source>
</evidence>
<dbReference type="GO" id="GO:0000349">
    <property type="term" value="P:generation of catalytic spliceosome for first transesterification step"/>
    <property type="evidence" value="ECO:0007669"/>
    <property type="project" value="TreeGrafter"/>
</dbReference>
<evidence type="ECO:0000256" key="2">
    <source>
        <dbReference type="ARBA" id="ARBA00008644"/>
    </source>
</evidence>
<dbReference type="Pfam" id="PF23231">
    <property type="entry name" value="HAT_Syf1_CNRKL1_C"/>
    <property type="match status" value="1"/>
</dbReference>
<dbReference type="GO" id="GO:0000974">
    <property type="term" value="C:Prp19 complex"/>
    <property type="evidence" value="ECO:0007669"/>
    <property type="project" value="TreeGrafter"/>
</dbReference>
<evidence type="ECO:0000256" key="3">
    <source>
        <dbReference type="ARBA" id="ARBA00022664"/>
    </source>
</evidence>
<dbReference type="Proteomes" id="UP000835052">
    <property type="component" value="Unassembled WGS sequence"/>
</dbReference>
<evidence type="ECO:0000256" key="7">
    <source>
        <dbReference type="ARBA" id="ARBA00023242"/>
    </source>
</evidence>
<dbReference type="FunFam" id="1.25.40.10:FF:000680">
    <property type="entry name" value="Pre-mRNA-splicing factor SYF1"/>
    <property type="match status" value="1"/>
</dbReference>
<dbReference type="InterPro" id="IPR055430">
    <property type="entry name" value="HAT_Syf1_CNRKL1_C"/>
</dbReference>
<evidence type="ECO:0000256" key="1">
    <source>
        <dbReference type="ARBA" id="ARBA00004123"/>
    </source>
</evidence>
<accession>A0A8S1GS49</accession>
<feature type="domain" description="Pre-mRNA-splicing factor SYF1 central HAT repeats" evidence="9">
    <location>
        <begin position="200"/>
        <end position="403"/>
    </location>
</feature>
<dbReference type="InterPro" id="IPR055433">
    <property type="entry name" value="HAT_Syf1-like_N"/>
</dbReference>
<feature type="domain" description="Pre-mRNA-splicing factor Syf1/CRNKL1-like C-terminal HAT-repeats" evidence="10">
    <location>
        <begin position="405"/>
        <end position="782"/>
    </location>
</feature>
<dbReference type="InterPro" id="IPR056350">
    <property type="entry name" value="HAT_Syf1_central"/>
</dbReference>
<dbReference type="Gene3D" id="1.25.40.10">
    <property type="entry name" value="Tetratricopeptide repeat domain"/>
    <property type="match status" value="4"/>
</dbReference>
<dbReference type="SUPFAM" id="SSF48452">
    <property type="entry name" value="TPR-like"/>
    <property type="match status" value="5"/>
</dbReference>
<keyword evidence="3" id="KW-0507">mRNA processing</keyword>
<keyword evidence="5" id="KW-0677">Repeat</keyword>
<dbReference type="InterPro" id="IPR011990">
    <property type="entry name" value="TPR-like_helical_dom_sf"/>
</dbReference>
<keyword evidence="4" id="KW-0747">Spliceosome</keyword>
<evidence type="ECO:0000259" key="9">
    <source>
        <dbReference type="Pfam" id="PF23220"/>
    </source>
</evidence>
<comment type="subcellular location">
    <subcellularLocation>
        <location evidence="1">Nucleus</location>
    </subcellularLocation>
</comment>
<evidence type="ECO:0000313" key="12">
    <source>
        <dbReference type="EMBL" id="CAD6184560.1"/>
    </source>
</evidence>
<dbReference type="PANTHER" id="PTHR11246:SF5">
    <property type="entry name" value="PRE-MRNA-SPLICING FACTOR SYF1"/>
    <property type="match status" value="1"/>
</dbReference>
<evidence type="ECO:0000259" key="10">
    <source>
        <dbReference type="Pfam" id="PF23231"/>
    </source>
</evidence>
<reference evidence="12" key="1">
    <citation type="submission" date="2020-10" db="EMBL/GenBank/DDBJ databases">
        <authorList>
            <person name="Kikuchi T."/>
        </authorList>
    </citation>
    <scope>NUCLEOTIDE SEQUENCE</scope>
    <source>
        <strain evidence="12">NKZ352</strain>
    </source>
</reference>
<evidence type="ECO:0000256" key="5">
    <source>
        <dbReference type="ARBA" id="ARBA00022737"/>
    </source>
</evidence>